<comment type="caution">
    <text evidence="2">The sequence shown here is derived from an EMBL/GenBank/DDBJ whole genome shotgun (WGS) entry which is preliminary data.</text>
</comment>
<feature type="non-terminal residue" evidence="2">
    <location>
        <position position="107"/>
    </location>
</feature>
<feature type="signal peptide" evidence="1">
    <location>
        <begin position="1"/>
        <end position="23"/>
    </location>
</feature>
<dbReference type="Proteomes" id="UP000309584">
    <property type="component" value="Unassembled WGS sequence"/>
</dbReference>
<evidence type="ECO:0000313" key="2">
    <source>
        <dbReference type="EMBL" id="TKX32858.1"/>
    </source>
</evidence>
<evidence type="ECO:0000256" key="1">
    <source>
        <dbReference type="SAM" id="SignalP"/>
    </source>
</evidence>
<organism evidence="2 3">
    <name type="scientific">Campylobacter taeniopygiae</name>
    <dbReference type="NCBI Taxonomy" id="2510188"/>
    <lineage>
        <taxon>Bacteria</taxon>
        <taxon>Pseudomonadati</taxon>
        <taxon>Campylobacterota</taxon>
        <taxon>Epsilonproteobacteria</taxon>
        <taxon>Campylobacterales</taxon>
        <taxon>Campylobacteraceae</taxon>
        <taxon>Campylobacter</taxon>
    </lineage>
</organism>
<keyword evidence="3" id="KW-1185">Reference proteome</keyword>
<keyword evidence="1" id="KW-0732">Signal</keyword>
<gene>
    <name evidence="2" type="ORF">CQA75_08875</name>
</gene>
<evidence type="ECO:0008006" key="4">
    <source>
        <dbReference type="Google" id="ProtNLM"/>
    </source>
</evidence>
<proteinExistence type="predicted"/>
<feature type="chain" id="PRO_5045149321" description="Lysozyme inhibitor LprI N-terminal domain-containing protein" evidence="1">
    <location>
        <begin position="24"/>
        <end position="107"/>
    </location>
</feature>
<accession>A0ABY2THZ0</accession>
<reference evidence="2 3" key="1">
    <citation type="submission" date="2018-05" db="EMBL/GenBank/DDBJ databases">
        <title>Novel Campyloabacter and Helicobacter Species and Strains.</title>
        <authorList>
            <person name="Mannion A.J."/>
            <person name="Shen Z."/>
            <person name="Fox J.G."/>
        </authorList>
    </citation>
    <scope>NUCLEOTIDE SEQUENCE [LARGE SCALE GENOMIC DNA]</scope>
    <source>
        <strain evidence="3">MIT10-5678</strain>
    </source>
</reference>
<dbReference type="EMBL" id="NXLY01000044">
    <property type="protein sequence ID" value="TKX32858.1"/>
    <property type="molecule type" value="Genomic_DNA"/>
</dbReference>
<sequence>MFETTKILFITLSVILLSQSLNAKSSTKPSFDCAKAKSNVEKMICNDKSGELQRLDRLYSKLYFSILKNIPKDTKEGKETRKQMQKFAKNFKDYRDNMRCFLLALND</sequence>
<protein>
    <recommendedName>
        <fullName evidence="4">Lysozyme inhibitor LprI N-terminal domain-containing protein</fullName>
    </recommendedName>
</protein>
<name>A0ABY2THZ0_9BACT</name>
<evidence type="ECO:0000313" key="3">
    <source>
        <dbReference type="Proteomes" id="UP000309584"/>
    </source>
</evidence>